<protein>
    <submittedName>
        <fullName evidence="1">Uncharacterized protein</fullName>
    </submittedName>
</protein>
<name>A0A0E9U4U6_ANGAN</name>
<proteinExistence type="predicted"/>
<reference evidence="1" key="2">
    <citation type="journal article" date="2015" name="Fish Shellfish Immunol.">
        <title>Early steps in the European eel (Anguilla anguilla)-Vibrio vulnificus interaction in the gills: Role of the RtxA13 toxin.</title>
        <authorList>
            <person name="Callol A."/>
            <person name="Pajuelo D."/>
            <person name="Ebbesson L."/>
            <person name="Teles M."/>
            <person name="MacKenzie S."/>
            <person name="Amaro C."/>
        </authorList>
    </citation>
    <scope>NUCLEOTIDE SEQUENCE</scope>
</reference>
<dbReference type="AlphaFoldDB" id="A0A0E9U4U6"/>
<sequence length="39" mass="4280">MASAIILIAFEGDFPKLCVDTISVFSVSVCWKTLAWDVC</sequence>
<evidence type="ECO:0000313" key="1">
    <source>
        <dbReference type="EMBL" id="JAH60929.1"/>
    </source>
</evidence>
<reference evidence="1" key="1">
    <citation type="submission" date="2014-11" db="EMBL/GenBank/DDBJ databases">
        <authorList>
            <person name="Amaro Gonzalez C."/>
        </authorList>
    </citation>
    <scope>NUCLEOTIDE SEQUENCE</scope>
</reference>
<accession>A0A0E9U4U6</accession>
<dbReference type="EMBL" id="GBXM01047648">
    <property type="protein sequence ID" value="JAH60929.1"/>
    <property type="molecule type" value="Transcribed_RNA"/>
</dbReference>
<organism evidence="1">
    <name type="scientific">Anguilla anguilla</name>
    <name type="common">European freshwater eel</name>
    <name type="synonym">Muraena anguilla</name>
    <dbReference type="NCBI Taxonomy" id="7936"/>
    <lineage>
        <taxon>Eukaryota</taxon>
        <taxon>Metazoa</taxon>
        <taxon>Chordata</taxon>
        <taxon>Craniata</taxon>
        <taxon>Vertebrata</taxon>
        <taxon>Euteleostomi</taxon>
        <taxon>Actinopterygii</taxon>
        <taxon>Neopterygii</taxon>
        <taxon>Teleostei</taxon>
        <taxon>Anguilliformes</taxon>
        <taxon>Anguillidae</taxon>
        <taxon>Anguilla</taxon>
    </lineage>
</organism>